<dbReference type="RefSeq" id="XP_040773734.1">
    <property type="nucleotide sequence ID" value="XM_040925575.1"/>
</dbReference>
<proteinExistence type="predicted"/>
<protein>
    <submittedName>
        <fullName evidence="2">Uncharacterized protein</fullName>
    </submittedName>
</protein>
<feature type="region of interest" description="Disordered" evidence="1">
    <location>
        <begin position="61"/>
        <end position="103"/>
    </location>
</feature>
<keyword evidence="3" id="KW-1185">Reference proteome</keyword>
<organism evidence="2 3">
    <name type="scientific">Cryphonectria parasitica (strain ATCC 38755 / EP155)</name>
    <dbReference type="NCBI Taxonomy" id="660469"/>
    <lineage>
        <taxon>Eukaryota</taxon>
        <taxon>Fungi</taxon>
        <taxon>Dikarya</taxon>
        <taxon>Ascomycota</taxon>
        <taxon>Pezizomycotina</taxon>
        <taxon>Sordariomycetes</taxon>
        <taxon>Sordariomycetidae</taxon>
        <taxon>Diaporthales</taxon>
        <taxon>Cryphonectriaceae</taxon>
        <taxon>Cryphonectria-Endothia species complex</taxon>
        <taxon>Cryphonectria</taxon>
    </lineage>
</organism>
<dbReference type="EMBL" id="MU032350">
    <property type="protein sequence ID" value="KAF3762755.1"/>
    <property type="molecule type" value="Genomic_DNA"/>
</dbReference>
<evidence type="ECO:0000313" key="2">
    <source>
        <dbReference type="EMBL" id="KAF3762755.1"/>
    </source>
</evidence>
<feature type="region of interest" description="Disordered" evidence="1">
    <location>
        <begin position="580"/>
        <end position="605"/>
    </location>
</feature>
<feature type="compositionally biased region" description="Acidic residues" evidence="1">
    <location>
        <begin position="594"/>
        <end position="605"/>
    </location>
</feature>
<feature type="compositionally biased region" description="Basic and acidic residues" evidence="1">
    <location>
        <begin position="582"/>
        <end position="593"/>
    </location>
</feature>
<gene>
    <name evidence="2" type="ORF">M406DRAFT_72740</name>
</gene>
<dbReference type="Proteomes" id="UP000803844">
    <property type="component" value="Unassembled WGS sequence"/>
</dbReference>
<dbReference type="AlphaFoldDB" id="A0A9P5CMC7"/>
<accession>A0A9P5CMC7</accession>
<sequence length="605" mass="66948">MSCNKQTFVQPKAYGFKGTTATPTTSKAIDKIREADRRVPSARSQRKGSPVILRQPIRERGRHEVTSFTATEPNDKEETTTTATLNNHRADKPNHPPSTRTKRKAAPVILLEPTTKRERLVATSLAVAPQHSKQKPTTMATSKKRCAEQPWWSAELKRAFPSHNVVKAPKRRVQKKTVLTEGLVDARNSQALDMYSKPVMGDPKALKQLADFQCSCRQPGAPRCYCAWCAGDFAGPPKQGTGSPWVDVKSLIPSHLKPKELSDLKMSSRKIAHVSGEADKSRPLGARLVPDGFFCDRCQTIHRPTAFIPSCYNDQNFSSLSGVPTFNLGRLLAKTIALGQCDSDEAKLVLNSMSTRSFRATKLPEAGLKILAETSHEAKLVNGQLMVKTQVVVWPDPISNDVFARFTASTPCWKFPLDPLTRSIHSTISEEMALATGQMDKEGHLKLAEPGLMDAVQYLQTNQGMVYCCEDAHTDYSFGVVNTDLMDKCIVLTAWKDYGGFGQEQPRKWLTHVSAKSLRKHELRVSVPPRRQPLGHAGIASKFEGQALGMKCNMKYGPVLEDDDMLRLLQVKWAMEGLGGDENARGAEDGHDDDKDDDLWGSGED</sequence>
<evidence type="ECO:0000256" key="1">
    <source>
        <dbReference type="SAM" id="MobiDB-lite"/>
    </source>
</evidence>
<comment type="caution">
    <text evidence="2">The sequence shown here is derived from an EMBL/GenBank/DDBJ whole genome shotgun (WGS) entry which is preliminary data.</text>
</comment>
<name>A0A9P5CMC7_CRYP1</name>
<dbReference type="GeneID" id="63842704"/>
<evidence type="ECO:0000313" key="3">
    <source>
        <dbReference type="Proteomes" id="UP000803844"/>
    </source>
</evidence>
<reference evidence="2" key="1">
    <citation type="journal article" date="2020" name="Phytopathology">
        <title>Genome sequence of the chestnut blight fungus Cryphonectria parasitica EP155: A fundamental resource for an archetypical invasive plant pathogen.</title>
        <authorList>
            <person name="Crouch J.A."/>
            <person name="Dawe A."/>
            <person name="Aerts A."/>
            <person name="Barry K."/>
            <person name="Churchill A.C.L."/>
            <person name="Grimwood J."/>
            <person name="Hillman B."/>
            <person name="Milgroom M.G."/>
            <person name="Pangilinan J."/>
            <person name="Smith M."/>
            <person name="Salamov A."/>
            <person name="Schmutz J."/>
            <person name="Yadav J."/>
            <person name="Grigoriev I.V."/>
            <person name="Nuss D."/>
        </authorList>
    </citation>
    <scope>NUCLEOTIDE SEQUENCE</scope>
    <source>
        <strain evidence="2">EP155</strain>
    </source>
</reference>